<dbReference type="FunFam" id="3.10.450.50:FF:000068">
    <property type="entry name" value="Ras-Gtpase-activating protein SH3 (Three) domain-Binding Protein"/>
    <property type="match status" value="1"/>
</dbReference>
<dbReference type="PROSITE" id="PS50102">
    <property type="entry name" value="RRM"/>
    <property type="match status" value="1"/>
</dbReference>
<dbReference type="InterPro" id="IPR002075">
    <property type="entry name" value="NTF2_dom"/>
</dbReference>
<dbReference type="Proteomes" id="UP000827892">
    <property type="component" value="Chromosome IV"/>
</dbReference>
<organism evidence="7 8">
    <name type="scientific">Caenorhabditis briggsae</name>
    <dbReference type="NCBI Taxonomy" id="6238"/>
    <lineage>
        <taxon>Eukaryota</taxon>
        <taxon>Metazoa</taxon>
        <taxon>Ecdysozoa</taxon>
        <taxon>Nematoda</taxon>
        <taxon>Chromadorea</taxon>
        <taxon>Rhabditida</taxon>
        <taxon>Rhabditina</taxon>
        <taxon>Rhabditomorpha</taxon>
        <taxon>Rhabditoidea</taxon>
        <taxon>Rhabditidae</taxon>
        <taxon>Peloderinae</taxon>
        <taxon>Caenorhabditis</taxon>
    </lineage>
</organism>
<evidence type="ECO:0000313" key="8">
    <source>
        <dbReference type="Proteomes" id="UP000827892"/>
    </source>
</evidence>
<evidence type="ECO:0000256" key="4">
    <source>
        <dbReference type="SAM" id="MobiDB-lite"/>
    </source>
</evidence>
<sequence length="501" mass="55326">MQITSNLTQSKMEPINGNLSASGATVEQAPPAAADLTEVGAAFCHQFYTTVSENRPALTKFFGHESKFYFDEQSVTGAQDIANAYKKLPESTHFKIHSIKGYPTPHKAGVIINVIGTVNFRPFVQSFLLGQQGQKKYFVETDHFQYIDKYFDFKHEQDKAAVSSSGLNGHSNSSNGKVTKPVPKTPEQPKEQSKPAPPKQQTPKKAEDVPRQVKQDTPKTAEKEVVKTPQKQENVQHAPSQQHPRAHPPAQVPVPAPEPVQEQPKVPKTWANLVGGGSKQHPPQQQTYGQGQQVHQQQQMHNMQQAAMHQQQQQAQAAQLYQQQRHAQQSSQHPANDLRQAQENSDASLNERKIYLGGITREIVPSNTSQAETEIKQLFYKYGEVEEVRMPRKVLDSPNDTSKHAFAFITMRTKAGVQAIFAASTRDEQGTWKLPLKLDAFGFDGHAQISEQRDQPPGGGFRGGRGNYQRGGGAPFFRRAGPGGAPRGGLRGAGFQNGGQH</sequence>
<evidence type="ECO:0000256" key="1">
    <source>
        <dbReference type="ARBA" id="ARBA00004210"/>
    </source>
</evidence>
<dbReference type="Pfam" id="PF00076">
    <property type="entry name" value="RRM_1"/>
    <property type="match status" value="1"/>
</dbReference>
<dbReference type="InterPro" id="IPR018222">
    <property type="entry name" value="Nuclear_transport_factor_2_euk"/>
</dbReference>
<dbReference type="KEGG" id="cbr:CBG_03416"/>
<dbReference type="EMBL" id="CP090894">
    <property type="protein sequence ID" value="ULT95930.1"/>
    <property type="molecule type" value="Genomic_DNA"/>
</dbReference>
<dbReference type="InterPro" id="IPR035979">
    <property type="entry name" value="RBD_domain_sf"/>
</dbReference>
<feature type="region of interest" description="Disordered" evidence="4">
    <location>
        <begin position="449"/>
        <end position="501"/>
    </location>
</feature>
<dbReference type="GO" id="GO:0010494">
    <property type="term" value="C:cytoplasmic stress granule"/>
    <property type="evidence" value="ECO:0007669"/>
    <property type="project" value="UniProtKB-SubCell"/>
</dbReference>
<keyword evidence="2 3" id="KW-0694">RNA-binding</keyword>
<dbReference type="InterPro" id="IPR039539">
    <property type="entry name" value="Ras_GTPase_bind_prot"/>
</dbReference>
<evidence type="ECO:0000259" key="6">
    <source>
        <dbReference type="PROSITE" id="PS50177"/>
    </source>
</evidence>
<dbReference type="Pfam" id="PF02136">
    <property type="entry name" value="NTF2"/>
    <property type="match status" value="1"/>
</dbReference>
<proteinExistence type="predicted"/>
<evidence type="ECO:0000313" key="7">
    <source>
        <dbReference type="EMBL" id="ULT95930.1"/>
    </source>
</evidence>
<dbReference type="InterPro" id="IPR032710">
    <property type="entry name" value="NTF2-like_dom_sf"/>
</dbReference>
<dbReference type="GO" id="GO:0003723">
    <property type="term" value="F:RNA binding"/>
    <property type="evidence" value="ECO:0007669"/>
    <property type="project" value="UniProtKB-UniRule"/>
</dbReference>
<gene>
    <name evidence="7" type="ORF">L3Y34_004528</name>
</gene>
<evidence type="ECO:0000256" key="2">
    <source>
        <dbReference type="ARBA" id="ARBA00022884"/>
    </source>
</evidence>
<reference evidence="7 8" key="1">
    <citation type="submission" date="2022-05" db="EMBL/GenBank/DDBJ databases">
        <title>Chromosome-level reference genomes for two strains of Caenorhabditis briggsae: an improved platform for comparative genomics.</title>
        <authorList>
            <person name="Stevens L."/>
            <person name="Andersen E.C."/>
        </authorList>
    </citation>
    <scope>NUCLEOTIDE SEQUENCE [LARGE SCALE GENOMIC DNA]</scope>
    <source>
        <strain evidence="7">QX1410_ONT</strain>
        <tissue evidence="7">Whole-organism</tissue>
    </source>
</reference>
<dbReference type="InterPro" id="IPR000504">
    <property type="entry name" value="RRM_dom"/>
</dbReference>
<feature type="domain" description="RRM" evidence="5">
    <location>
        <begin position="352"/>
        <end position="446"/>
    </location>
</feature>
<name>A0AAE9AFI6_CAEBR</name>
<feature type="domain" description="NTF2" evidence="6">
    <location>
        <begin position="39"/>
        <end position="146"/>
    </location>
</feature>
<comment type="subcellular location">
    <subcellularLocation>
        <location evidence="1">Cytoplasm</location>
        <location evidence="1">Stress granule</location>
    </subcellularLocation>
</comment>
<dbReference type="FunFam" id="3.30.70.330:FF:001221">
    <property type="entry name" value="Ras-Gtpase-activating protein SH3 (Three) domain-Binding Protein"/>
    <property type="match status" value="1"/>
</dbReference>
<feature type="compositionally biased region" description="Basic and acidic residues" evidence="4">
    <location>
        <begin position="204"/>
        <end position="226"/>
    </location>
</feature>
<dbReference type="PANTHER" id="PTHR10693:SF20">
    <property type="entry name" value="AT27578P"/>
    <property type="match status" value="1"/>
</dbReference>
<dbReference type="Gene3D" id="3.30.70.330">
    <property type="match status" value="1"/>
</dbReference>
<feature type="compositionally biased region" description="Low complexity" evidence="4">
    <location>
        <begin position="280"/>
        <end position="333"/>
    </location>
</feature>
<feature type="compositionally biased region" description="Gly residues" evidence="4">
    <location>
        <begin position="457"/>
        <end position="474"/>
    </location>
</feature>
<dbReference type="Gene3D" id="3.10.450.50">
    <property type="match status" value="1"/>
</dbReference>
<dbReference type="SUPFAM" id="SSF54427">
    <property type="entry name" value="NTF2-like"/>
    <property type="match status" value="1"/>
</dbReference>
<feature type="region of interest" description="Disordered" evidence="4">
    <location>
        <begin position="162"/>
        <end position="346"/>
    </location>
</feature>
<dbReference type="SUPFAM" id="SSF54928">
    <property type="entry name" value="RNA-binding domain, RBD"/>
    <property type="match status" value="1"/>
</dbReference>
<dbReference type="InterPro" id="IPR012677">
    <property type="entry name" value="Nucleotide-bd_a/b_plait_sf"/>
</dbReference>
<dbReference type="PANTHER" id="PTHR10693">
    <property type="entry name" value="RAS GTPASE-ACTIVATING PROTEIN-BINDING PROTEIN"/>
    <property type="match status" value="1"/>
</dbReference>
<evidence type="ECO:0000259" key="5">
    <source>
        <dbReference type="PROSITE" id="PS50102"/>
    </source>
</evidence>
<dbReference type="OMA" id="RPRGNAY"/>
<evidence type="ECO:0000256" key="3">
    <source>
        <dbReference type="PROSITE-ProRule" id="PRU00176"/>
    </source>
</evidence>
<protein>
    <submittedName>
        <fullName evidence="7">Uncharacterized protein</fullName>
    </submittedName>
</protein>
<accession>A0AAE9AFI6</accession>
<dbReference type="AlphaFoldDB" id="A0AAE9AFI6"/>
<dbReference type="CDD" id="cd00780">
    <property type="entry name" value="NTF2"/>
    <property type="match status" value="1"/>
</dbReference>
<feature type="compositionally biased region" description="Gly residues" evidence="4">
    <location>
        <begin position="481"/>
        <end position="501"/>
    </location>
</feature>
<feature type="compositionally biased region" description="Low complexity" evidence="4">
    <location>
        <begin position="163"/>
        <end position="176"/>
    </location>
</feature>
<dbReference type="PROSITE" id="PS50177">
    <property type="entry name" value="NTF2_DOMAIN"/>
    <property type="match status" value="1"/>
</dbReference>
<feature type="region of interest" description="Disordered" evidence="4">
    <location>
        <begin position="1"/>
        <end position="23"/>
    </location>
</feature>